<comment type="subcellular location">
    <subcellularLocation>
        <location evidence="1">Cytoplasm</location>
    </subcellularLocation>
    <subcellularLocation>
        <location evidence="13">Plastid</location>
        <location evidence="13">Chloroplast stroma</location>
    </subcellularLocation>
</comment>
<proteinExistence type="inferred from homology"/>
<evidence type="ECO:0000256" key="9">
    <source>
        <dbReference type="ARBA" id="ARBA00022833"/>
    </source>
</evidence>
<dbReference type="InterPro" id="IPR041010">
    <property type="entry name" value="Znf-ACC"/>
</dbReference>
<dbReference type="GO" id="GO:2001295">
    <property type="term" value="P:malonyl-CoA biosynthetic process"/>
    <property type="evidence" value="ECO:0007669"/>
    <property type="project" value="UniProtKB-UniRule"/>
</dbReference>
<dbReference type="GO" id="GO:0006633">
    <property type="term" value="P:fatty acid biosynthetic process"/>
    <property type="evidence" value="ECO:0007669"/>
    <property type="project" value="UniProtKB-KW"/>
</dbReference>
<keyword evidence="10 13" id="KW-0067">ATP-binding</keyword>
<dbReference type="EMBL" id="MK085990">
    <property type="protein sequence ID" value="QBX97886.1"/>
    <property type="molecule type" value="Genomic_DNA"/>
</dbReference>
<comment type="function">
    <text evidence="13">Component of the acetyl coenzyme A carboxylase (ACC) complex. Biotin carboxylase (BC) catalyzes the carboxylation of biotin on its carrier protein (BCCP) and then the CO(2) group is transferred by the transcarboxylase to acetyl-CoA to form malonyl-CoA.</text>
</comment>
<dbReference type="PRINTS" id="PR01070">
    <property type="entry name" value="ACCCTRFRASEB"/>
</dbReference>
<evidence type="ECO:0000256" key="3">
    <source>
        <dbReference type="ARBA" id="ARBA00022516"/>
    </source>
</evidence>
<evidence type="ECO:0000256" key="11">
    <source>
        <dbReference type="ARBA" id="ARBA00023098"/>
    </source>
</evidence>
<evidence type="ECO:0000256" key="13">
    <source>
        <dbReference type="HAMAP-Rule" id="MF_01395"/>
    </source>
</evidence>
<comment type="pathway">
    <text evidence="13">Lipid metabolism; malonyl-CoA biosynthesis; malonyl-CoA from acetyl-CoA: step 1/1.</text>
</comment>
<keyword evidence="15" id="KW-0150">Chloroplast</keyword>
<dbReference type="AlphaFoldDB" id="A0A4D6C228"/>
<dbReference type="InterPro" id="IPR034733">
    <property type="entry name" value="AcCoA_carboxyl_beta"/>
</dbReference>
<dbReference type="GO" id="GO:0016743">
    <property type="term" value="F:carboxyl- or carbamoyltransferase activity"/>
    <property type="evidence" value="ECO:0007669"/>
    <property type="project" value="UniProtKB-UniRule"/>
</dbReference>
<keyword evidence="4 13" id="KW-0808">Transferase</keyword>
<dbReference type="SUPFAM" id="SSF52096">
    <property type="entry name" value="ClpP/crotonase"/>
    <property type="match status" value="1"/>
</dbReference>
<reference evidence="15" key="1">
    <citation type="journal article" date="2019" name="Genome Biol. Evol.">
        <title>Tracing the Evolution of the Plastome and Mitogenome in the Chloropicophyceae Uncovered Convergent tRNA Gene Losses and a Variant Plastid Genetic Code.</title>
        <authorList>
            <person name="Turmel M."/>
            <person name="Dos Santos A.L."/>
            <person name="Otis C."/>
            <person name="Sergerie R."/>
            <person name="Lemieux C."/>
        </authorList>
    </citation>
    <scope>NUCLEOTIDE SEQUENCE</scope>
</reference>
<feature type="binding site" evidence="13">
    <location>
        <position position="44"/>
    </location>
    <ligand>
        <name>Zn(2+)</name>
        <dbReference type="ChEBI" id="CHEBI:29105"/>
    </ligand>
</feature>
<keyword evidence="7 13" id="KW-0863">Zinc-finger</keyword>
<keyword evidence="11 13" id="KW-0443">Lipid metabolism</keyword>
<accession>A0A4D6C228</accession>
<comment type="similarity">
    <text evidence="13">Belongs to the AccD/PCCB family.</text>
</comment>
<protein>
    <recommendedName>
        <fullName evidence="13">Acetyl-coenzyme A carboxylase carboxyl transferase subunit beta, chloroplastic</fullName>
        <shortName evidence="13">ACCase subunit beta</shortName>
        <shortName evidence="13">Acetyl-CoA carboxylase carboxyltransferase subunit beta</shortName>
        <ecNumber evidence="13">2.1.3.15</ecNumber>
    </recommendedName>
</protein>
<comment type="cofactor">
    <cofactor evidence="13">
        <name>Zn(2+)</name>
        <dbReference type="ChEBI" id="CHEBI:29105"/>
    </cofactor>
    <text evidence="13">Binds 1 zinc ion per subunit.</text>
</comment>
<dbReference type="GO" id="GO:0009317">
    <property type="term" value="C:acetyl-CoA carboxylase complex"/>
    <property type="evidence" value="ECO:0007669"/>
    <property type="project" value="InterPro"/>
</dbReference>
<evidence type="ECO:0000256" key="5">
    <source>
        <dbReference type="ARBA" id="ARBA00022723"/>
    </source>
</evidence>
<keyword evidence="3 13" id="KW-0444">Lipid biosynthesis</keyword>
<dbReference type="Gene3D" id="3.90.226.10">
    <property type="entry name" value="2-enoyl-CoA Hydratase, Chain A, domain 1"/>
    <property type="match status" value="1"/>
</dbReference>
<feature type="domain" description="CoA carboxyltransferase N-terminal" evidence="14">
    <location>
        <begin position="18"/>
        <end position="288"/>
    </location>
</feature>
<dbReference type="Pfam" id="PF17848">
    <property type="entry name" value="Zn_ribbon_ACC"/>
    <property type="match status" value="1"/>
</dbReference>
<evidence type="ECO:0000256" key="12">
    <source>
        <dbReference type="ARBA" id="ARBA00023160"/>
    </source>
</evidence>
<evidence type="ECO:0000256" key="4">
    <source>
        <dbReference type="ARBA" id="ARBA00022679"/>
    </source>
</evidence>
<geneLocation type="chloroplast" evidence="15"/>
<keyword evidence="9 13" id="KW-0862">Zinc</keyword>
<dbReference type="Pfam" id="PF01039">
    <property type="entry name" value="Carboxyl_trans"/>
    <property type="match status" value="1"/>
</dbReference>
<name>A0A4D6C228_9CHLO</name>
<dbReference type="InterPro" id="IPR000438">
    <property type="entry name" value="Acetyl_CoA_COase_Trfase_b_su"/>
</dbReference>
<feature type="binding site" evidence="13">
    <location>
        <position position="22"/>
    </location>
    <ligand>
        <name>Zn(2+)</name>
        <dbReference type="ChEBI" id="CHEBI:29105"/>
    </ligand>
</feature>
<evidence type="ECO:0000256" key="6">
    <source>
        <dbReference type="ARBA" id="ARBA00022741"/>
    </source>
</evidence>
<evidence type="ECO:0000256" key="2">
    <source>
        <dbReference type="ARBA" id="ARBA00011842"/>
    </source>
</evidence>
<evidence type="ECO:0000313" key="15">
    <source>
        <dbReference type="EMBL" id="QBX97886.1"/>
    </source>
</evidence>
<dbReference type="GO" id="GO:0009570">
    <property type="term" value="C:chloroplast stroma"/>
    <property type="evidence" value="ECO:0007669"/>
    <property type="project" value="UniProtKB-SubCell"/>
</dbReference>
<feature type="zinc finger region" description="C4-type" evidence="13">
    <location>
        <begin position="22"/>
        <end position="44"/>
    </location>
</feature>
<comment type="catalytic activity">
    <reaction evidence="13">
        <text>N(6)-carboxybiotinyl-L-lysyl-[protein] + acetyl-CoA = N(6)-biotinyl-L-lysyl-[protein] + malonyl-CoA</text>
        <dbReference type="Rhea" id="RHEA:54728"/>
        <dbReference type="Rhea" id="RHEA-COMP:10505"/>
        <dbReference type="Rhea" id="RHEA-COMP:10506"/>
        <dbReference type="ChEBI" id="CHEBI:57288"/>
        <dbReference type="ChEBI" id="CHEBI:57384"/>
        <dbReference type="ChEBI" id="CHEBI:83144"/>
        <dbReference type="ChEBI" id="CHEBI:83145"/>
        <dbReference type="EC" id="2.1.3.15"/>
    </reaction>
</comment>
<sequence length="383" mass="42038">MSKQIDNTNPSLDASKGLWTRCDQCGEILYIKHLRESFFVCLNCHKHLPAISEDRLAFLLDDGTWQPMDAGLSACDPLEFTDYVAYKDRVNDAQECTGLQDAIQTGTGLIEGIPVAFGVMEFAFMGGSMGSVVGEKITRLIEYATQRGLPIVLVCASGGARMQEGIFSLMQMAKISAALQVHQDIAKLLYITILTSPTTGGVTASFGMLGDLIIAEPKALIGFAGRRVIEQTLQEQLPDNFQTAEYLLKHGLVDLVVPRPLLKQALAEMLTFYQEAPLRKPGKIPHGVAGPLSQTQAVNLTSQWSKGELTKGSRLQSVLNFLSLPDQGPDRQLFDMSPGTYYADRLFTRLVKCASNTGSAWWTSEDTNKVQMTNFQDQITTTT</sequence>
<feature type="binding site" evidence="13">
    <location>
        <position position="41"/>
    </location>
    <ligand>
        <name>Zn(2+)</name>
        <dbReference type="ChEBI" id="CHEBI:29105"/>
    </ligand>
</feature>
<evidence type="ECO:0000256" key="7">
    <source>
        <dbReference type="ARBA" id="ARBA00022771"/>
    </source>
</evidence>
<dbReference type="PANTHER" id="PTHR42995">
    <property type="entry name" value="ACETYL-COENZYME A CARBOXYLASE CARBOXYL TRANSFERASE SUBUNIT BETA, CHLOROPLASTIC"/>
    <property type="match status" value="1"/>
</dbReference>
<keyword evidence="15" id="KW-0934">Plastid</keyword>
<comment type="subunit">
    <text evidence="2">Acetyl-CoA carboxylase is a heterohexamer composed of biotin carboxyl carrier protein, biotin carboxylase and 2 subunits each of ACCase subunit alpha and ACCase plastid-coded subunit beta (accD).</text>
</comment>
<gene>
    <name evidence="13 15" type="primary">accD</name>
</gene>
<dbReference type="InterPro" id="IPR011762">
    <property type="entry name" value="COA_CT_N"/>
</dbReference>
<dbReference type="EC" id="2.1.3.15" evidence="13"/>
<organism evidence="15">
    <name type="scientific">Chloroparvula sp. RCC999</name>
    <dbReference type="NCBI Taxonomy" id="2565276"/>
    <lineage>
        <taxon>Eukaryota</taxon>
        <taxon>Viridiplantae</taxon>
        <taxon>Chlorophyta</taxon>
        <taxon>Chloropicophyceae</taxon>
        <taxon>Chloropicales</taxon>
        <taxon>Chloropicaceae</taxon>
        <taxon>Chloroparvula</taxon>
    </lineage>
</organism>
<keyword evidence="6 13" id="KW-0547">Nucleotide-binding</keyword>
<evidence type="ECO:0000256" key="1">
    <source>
        <dbReference type="ARBA" id="ARBA00004496"/>
    </source>
</evidence>
<dbReference type="GO" id="GO:0003989">
    <property type="term" value="F:acetyl-CoA carboxylase activity"/>
    <property type="evidence" value="ECO:0007669"/>
    <property type="project" value="InterPro"/>
</dbReference>
<dbReference type="UniPathway" id="UPA00655">
    <property type="reaction ID" value="UER00711"/>
</dbReference>
<keyword evidence="5 13" id="KW-0479">Metal-binding</keyword>
<evidence type="ECO:0000256" key="8">
    <source>
        <dbReference type="ARBA" id="ARBA00022832"/>
    </source>
</evidence>
<comment type="subunit">
    <text evidence="13">Acetyl-CoA carboxylase is a heterohexamer composed of biotin carboxyl carrier protein, biotin carboxylase and two subunits each of ACCase subunit alpha and ACCase plastid-coded subunit beta (accD).</text>
</comment>
<keyword evidence="8 13" id="KW-0276">Fatty acid metabolism</keyword>
<evidence type="ECO:0000259" key="14">
    <source>
        <dbReference type="PROSITE" id="PS50980"/>
    </source>
</evidence>
<evidence type="ECO:0000256" key="10">
    <source>
        <dbReference type="ARBA" id="ARBA00022840"/>
    </source>
</evidence>
<dbReference type="GO" id="GO:0008270">
    <property type="term" value="F:zinc ion binding"/>
    <property type="evidence" value="ECO:0007669"/>
    <property type="project" value="UniProtKB-UniRule"/>
</dbReference>
<dbReference type="InterPro" id="IPR029045">
    <property type="entry name" value="ClpP/crotonase-like_dom_sf"/>
</dbReference>
<dbReference type="PANTHER" id="PTHR42995:SF5">
    <property type="entry name" value="ACETYL-COENZYME A CARBOXYLASE CARBOXYL TRANSFERASE SUBUNIT BETA, CHLOROPLASTIC"/>
    <property type="match status" value="1"/>
</dbReference>
<dbReference type="HAMAP" id="MF_01395">
    <property type="entry name" value="AcetylCoA_CT_beta"/>
    <property type="match status" value="1"/>
</dbReference>
<feature type="binding site" evidence="13">
    <location>
        <position position="25"/>
    </location>
    <ligand>
        <name>Zn(2+)</name>
        <dbReference type="ChEBI" id="CHEBI:29105"/>
    </ligand>
</feature>
<keyword evidence="12 13" id="KW-0275">Fatty acid biosynthesis</keyword>
<dbReference type="PROSITE" id="PS50980">
    <property type="entry name" value="COA_CT_NTER"/>
    <property type="match status" value="1"/>
</dbReference>
<dbReference type="NCBIfam" id="TIGR00515">
    <property type="entry name" value="accD"/>
    <property type="match status" value="1"/>
</dbReference>
<dbReference type="GO" id="GO:0005524">
    <property type="term" value="F:ATP binding"/>
    <property type="evidence" value="ECO:0007669"/>
    <property type="project" value="UniProtKB-KW"/>
</dbReference>